<dbReference type="InterPro" id="IPR023187">
    <property type="entry name" value="Tscrpt_reg_MarR-type_CS"/>
</dbReference>
<proteinExistence type="predicted"/>
<organism evidence="5 6">
    <name type="scientific">Olivibacter domesticus</name>
    <name type="common">Pseudosphingobacterium domesticum</name>
    <dbReference type="NCBI Taxonomy" id="407022"/>
    <lineage>
        <taxon>Bacteria</taxon>
        <taxon>Pseudomonadati</taxon>
        <taxon>Bacteroidota</taxon>
        <taxon>Sphingobacteriia</taxon>
        <taxon>Sphingobacteriales</taxon>
        <taxon>Sphingobacteriaceae</taxon>
        <taxon>Olivibacter</taxon>
    </lineage>
</organism>
<dbReference type="PROSITE" id="PS01117">
    <property type="entry name" value="HTH_MARR_1"/>
    <property type="match status" value="1"/>
</dbReference>
<dbReference type="PANTHER" id="PTHR42756:SF1">
    <property type="entry name" value="TRANSCRIPTIONAL REPRESSOR OF EMRAB OPERON"/>
    <property type="match status" value="1"/>
</dbReference>
<evidence type="ECO:0000259" key="4">
    <source>
        <dbReference type="PROSITE" id="PS50995"/>
    </source>
</evidence>
<dbReference type="GO" id="GO:0003700">
    <property type="term" value="F:DNA-binding transcription factor activity"/>
    <property type="evidence" value="ECO:0007669"/>
    <property type="project" value="InterPro"/>
</dbReference>
<dbReference type="InterPro" id="IPR036390">
    <property type="entry name" value="WH_DNA-bd_sf"/>
</dbReference>
<dbReference type="Gene3D" id="1.10.10.10">
    <property type="entry name" value="Winged helix-like DNA-binding domain superfamily/Winged helix DNA-binding domain"/>
    <property type="match status" value="1"/>
</dbReference>
<name>A0A1H7PTX3_OLID1</name>
<evidence type="ECO:0000256" key="1">
    <source>
        <dbReference type="ARBA" id="ARBA00023015"/>
    </source>
</evidence>
<dbReference type="PRINTS" id="PR00598">
    <property type="entry name" value="HTHMARR"/>
</dbReference>
<dbReference type="RefSeq" id="WP_093324294.1">
    <property type="nucleotide sequence ID" value="NZ_FOAF01000002.1"/>
</dbReference>
<accession>A0A1H7PTX3</accession>
<dbReference type="SUPFAM" id="SSF46785">
    <property type="entry name" value="Winged helix' DNA-binding domain"/>
    <property type="match status" value="1"/>
</dbReference>
<evidence type="ECO:0000256" key="3">
    <source>
        <dbReference type="ARBA" id="ARBA00023163"/>
    </source>
</evidence>
<keyword evidence="2" id="KW-0238">DNA-binding</keyword>
<dbReference type="PROSITE" id="PS50995">
    <property type="entry name" value="HTH_MARR_2"/>
    <property type="match status" value="1"/>
</dbReference>
<gene>
    <name evidence="5" type="ORF">SAMN05661044_02352</name>
</gene>
<dbReference type="EMBL" id="FOAF01000002">
    <property type="protein sequence ID" value="SEL39026.1"/>
    <property type="molecule type" value="Genomic_DNA"/>
</dbReference>
<evidence type="ECO:0000256" key="2">
    <source>
        <dbReference type="ARBA" id="ARBA00023125"/>
    </source>
</evidence>
<dbReference type="STRING" id="407022.SAMN05661044_02352"/>
<keyword evidence="1" id="KW-0805">Transcription regulation</keyword>
<dbReference type="SMART" id="SM00347">
    <property type="entry name" value="HTH_MARR"/>
    <property type="match status" value="1"/>
</dbReference>
<evidence type="ECO:0000313" key="5">
    <source>
        <dbReference type="EMBL" id="SEL39026.1"/>
    </source>
</evidence>
<reference evidence="6" key="1">
    <citation type="submission" date="2016-10" db="EMBL/GenBank/DDBJ databases">
        <authorList>
            <person name="Varghese N."/>
            <person name="Submissions S."/>
        </authorList>
    </citation>
    <scope>NUCLEOTIDE SEQUENCE [LARGE SCALE GENOMIC DNA]</scope>
    <source>
        <strain evidence="6">DSM 18733</strain>
    </source>
</reference>
<dbReference type="InterPro" id="IPR036388">
    <property type="entry name" value="WH-like_DNA-bd_sf"/>
</dbReference>
<keyword evidence="6" id="KW-1185">Reference proteome</keyword>
<dbReference type="GO" id="GO:0003677">
    <property type="term" value="F:DNA binding"/>
    <property type="evidence" value="ECO:0007669"/>
    <property type="project" value="UniProtKB-KW"/>
</dbReference>
<feature type="domain" description="HTH marR-type" evidence="4">
    <location>
        <begin position="8"/>
        <end position="141"/>
    </location>
</feature>
<sequence>MNQVNNNDELAIFHLDNLSKLLRNKANQYLSAQGIDVRIEQLPVLFSIPEEGLPQQQIADEIGRDKSSVLRTISNLEKEDLVRVTTDIADKRKNCVMLTPKGRVLARLIKDKIVNLEKVLFNSLKSPEHDRFMQVIKSIGNNLQNIHII</sequence>
<dbReference type="AlphaFoldDB" id="A0A1H7PTX3"/>
<dbReference type="Proteomes" id="UP000199421">
    <property type="component" value="Unassembled WGS sequence"/>
</dbReference>
<keyword evidence="3" id="KW-0804">Transcription</keyword>
<dbReference type="InterPro" id="IPR000835">
    <property type="entry name" value="HTH_MarR-typ"/>
</dbReference>
<dbReference type="Pfam" id="PF12802">
    <property type="entry name" value="MarR_2"/>
    <property type="match status" value="1"/>
</dbReference>
<evidence type="ECO:0000313" key="6">
    <source>
        <dbReference type="Proteomes" id="UP000199421"/>
    </source>
</evidence>
<dbReference type="PANTHER" id="PTHR42756">
    <property type="entry name" value="TRANSCRIPTIONAL REGULATOR, MARR"/>
    <property type="match status" value="1"/>
</dbReference>
<dbReference type="OrthoDB" id="793315at2"/>
<protein>
    <submittedName>
        <fullName evidence="5">MarR family protein</fullName>
    </submittedName>
</protein>